<reference evidence="1 2" key="1">
    <citation type="submission" date="2017-11" db="EMBL/GenBank/DDBJ databases">
        <title>De-novo sequencing of pomegranate (Punica granatum L.) genome.</title>
        <authorList>
            <person name="Akparov Z."/>
            <person name="Amiraslanov A."/>
            <person name="Hajiyeva S."/>
            <person name="Abbasov M."/>
            <person name="Kaur K."/>
            <person name="Hamwieh A."/>
            <person name="Solovyev V."/>
            <person name="Salamov A."/>
            <person name="Braich B."/>
            <person name="Kosarev P."/>
            <person name="Mahmoud A."/>
            <person name="Hajiyev E."/>
            <person name="Babayeva S."/>
            <person name="Izzatullayeva V."/>
            <person name="Mammadov A."/>
            <person name="Mammadov A."/>
            <person name="Sharifova S."/>
            <person name="Ojaghi J."/>
            <person name="Eynullazada K."/>
            <person name="Bayramov B."/>
            <person name="Abdulazimova A."/>
            <person name="Shahmuradov I."/>
        </authorList>
    </citation>
    <scope>NUCLEOTIDE SEQUENCE [LARGE SCALE GENOMIC DNA]</scope>
    <source>
        <strain evidence="2">cv. AG2017</strain>
        <tissue evidence="1">Leaf</tissue>
    </source>
</reference>
<dbReference type="PANTHER" id="PTHR35046:SF18">
    <property type="entry name" value="RNA-DIRECTED DNA POLYMERASE"/>
    <property type="match status" value="1"/>
</dbReference>
<gene>
    <name evidence="1" type="ORF">CRG98_023644</name>
</gene>
<proteinExistence type="predicted"/>
<comment type="caution">
    <text evidence="1">The sequence shown here is derived from an EMBL/GenBank/DDBJ whole genome shotgun (WGS) entry which is preliminary data.</text>
</comment>
<evidence type="ECO:0000313" key="1">
    <source>
        <dbReference type="EMBL" id="PKI55968.1"/>
    </source>
</evidence>
<evidence type="ECO:0000313" key="2">
    <source>
        <dbReference type="Proteomes" id="UP000233551"/>
    </source>
</evidence>
<protein>
    <submittedName>
        <fullName evidence="1">Uncharacterized protein</fullName>
    </submittedName>
</protein>
<keyword evidence="2" id="KW-1185">Reference proteome</keyword>
<dbReference type="CDD" id="cd00303">
    <property type="entry name" value="retropepsin_like"/>
    <property type="match status" value="1"/>
</dbReference>
<dbReference type="AlphaFoldDB" id="A0A2I0JI81"/>
<organism evidence="1 2">
    <name type="scientific">Punica granatum</name>
    <name type="common">Pomegranate</name>
    <dbReference type="NCBI Taxonomy" id="22663"/>
    <lineage>
        <taxon>Eukaryota</taxon>
        <taxon>Viridiplantae</taxon>
        <taxon>Streptophyta</taxon>
        <taxon>Embryophyta</taxon>
        <taxon>Tracheophyta</taxon>
        <taxon>Spermatophyta</taxon>
        <taxon>Magnoliopsida</taxon>
        <taxon>eudicotyledons</taxon>
        <taxon>Gunneridae</taxon>
        <taxon>Pentapetalae</taxon>
        <taxon>rosids</taxon>
        <taxon>malvids</taxon>
        <taxon>Myrtales</taxon>
        <taxon>Lythraceae</taxon>
        <taxon>Punica</taxon>
    </lineage>
</organism>
<dbReference type="Gene3D" id="2.40.70.10">
    <property type="entry name" value="Acid Proteases"/>
    <property type="match status" value="1"/>
</dbReference>
<accession>A0A2I0JI81</accession>
<dbReference type="EMBL" id="PGOL01001652">
    <property type="protein sequence ID" value="PKI55968.1"/>
    <property type="molecule type" value="Genomic_DNA"/>
</dbReference>
<dbReference type="Proteomes" id="UP000233551">
    <property type="component" value="Unassembled WGS sequence"/>
</dbReference>
<dbReference type="InterPro" id="IPR021109">
    <property type="entry name" value="Peptidase_aspartic_dom_sf"/>
</dbReference>
<name>A0A2I0JI81_PUNGR</name>
<sequence length="275" mass="31769">MPPRIAVNQRRATEDDELDRRIEQIMDTRLGVALDRRLDEVVDQLAERMGTLLEARKWEKRAMFIKEDQSDEVIFVAGGDGDPEFDDEEEIVIRDGVTNPVVKRSCMTLRATNEDWLHNNIFRSTCTIENKVCYFIIDSGSCKNIVSAEAVQKLGLRTEQHPKSYKQAWLKKKRDRDIVEPRPANSITGTNLLSLARFREELHDAEYMFALIGREVVKEDIAPVESLPILKEFKDVFPEELQYGLPPLRDIQHHIDLQPSASLPNKPHYRLSMRS</sequence>
<dbReference type="STRING" id="22663.A0A2I0JI81"/>
<dbReference type="PANTHER" id="PTHR35046">
    <property type="entry name" value="ZINC KNUCKLE (CCHC-TYPE) FAMILY PROTEIN"/>
    <property type="match status" value="1"/>
</dbReference>